<evidence type="ECO:0000256" key="1">
    <source>
        <dbReference type="SAM" id="MobiDB-lite"/>
    </source>
</evidence>
<feature type="compositionally biased region" description="Polar residues" evidence="1">
    <location>
        <begin position="20"/>
        <end position="38"/>
    </location>
</feature>
<feature type="non-terminal residue" evidence="2">
    <location>
        <position position="157"/>
    </location>
</feature>
<feature type="compositionally biased region" description="Basic and acidic residues" evidence="1">
    <location>
        <begin position="136"/>
        <end position="157"/>
    </location>
</feature>
<feature type="compositionally biased region" description="Low complexity" evidence="1">
    <location>
        <begin position="39"/>
        <end position="55"/>
    </location>
</feature>
<organism evidence="2 3">
    <name type="scientific">Cherax quadricarinatus</name>
    <name type="common">Australian red claw crayfish</name>
    <dbReference type="NCBI Taxonomy" id="27406"/>
    <lineage>
        <taxon>Eukaryota</taxon>
        <taxon>Metazoa</taxon>
        <taxon>Ecdysozoa</taxon>
        <taxon>Arthropoda</taxon>
        <taxon>Crustacea</taxon>
        <taxon>Multicrustacea</taxon>
        <taxon>Malacostraca</taxon>
        <taxon>Eumalacostraca</taxon>
        <taxon>Eucarida</taxon>
        <taxon>Decapoda</taxon>
        <taxon>Pleocyemata</taxon>
        <taxon>Astacidea</taxon>
        <taxon>Parastacoidea</taxon>
        <taxon>Parastacidae</taxon>
        <taxon>Cherax</taxon>
    </lineage>
</organism>
<protein>
    <submittedName>
        <fullName evidence="2">Uncharacterized protein</fullName>
    </submittedName>
</protein>
<feature type="compositionally biased region" description="Polar residues" evidence="1">
    <location>
        <begin position="1"/>
        <end position="11"/>
    </location>
</feature>
<dbReference type="Proteomes" id="UP001445076">
    <property type="component" value="Unassembled WGS sequence"/>
</dbReference>
<evidence type="ECO:0000313" key="2">
    <source>
        <dbReference type="EMBL" id="KAK8720875.1"/>
    </source>
</evidence>
<proteinExistence type="predicted"/>
<evidence type="ECO:0000313" key="3">
    <source>
        <dbReference type="Proteomes" id="UP001445076"/>
    </source>
</evidence>
<keyword evidence="3" id="KW-1185">Reference proteome</keyword>
<gene>
    <name evidence="2" type="ORF">OTU49_013042</name>
</gene>
<sequence length="157" mass="16875">GQSTRTSSAVNTGHKRHKTNSSCDTSQSFTQRKLQCSDVTRTTNTLTLSSNVTNRGSSSVNFGETLGNGVNRKTEMRRNSQSKGTKLAPPEGRGSRVSSPDHSDKKSPSSGRSSPSNSKSPTDLDEKAKSFINKSSDTDKVMEQFAGRETEEGGKSK</sequence>
<dbReference type="EMBL" id="JARKIK010000167">
    <property type="protein sequence ID" value="KAK8720875.1"/>
    <property type="molecule type" value="Genomic_DNA"/>
</dbReference>
<comment type="caution">
    <text evidence="2">The sequence shown here is derived from an EMBL/GenBank/DDBJ whole genome shotgun (WGS) entry which is preliminary data.</text>
</comment>
<feature type="compositionally biased region" description="Low complexity" evidence="1">
    <location>
        <begin position="108"/>
        <end position="121"/>
    </location>
</feature>
<dbReference type="AlphaFoldDB" id="A0AAW0VWG0"/>
<reference evidence="2 3" key="1">
    <citation type="journal article" date="2024" name="BMC Genomics">
        <title>Genome assembly of redclaw crayfish (Cherax quadricarinatus) provides insights into its immune adaptation and hypoxia tolerance.</title>
        <authorList>
            <person name="Liu Z."/>
            <person name="Zheng J."/>
            <person name="Li H."/>
            <person name="Fang K."/>
            <person name="Wang S."/>
            <person name="He J."/>
            <person name="Zhou D."/>
            <person name="Weng S."/>
            <person name="Chi M."/>
            <person name="Gu Z."/>
            <person name="He J."/>
            <person name="Li F."/>
            <person name="Wang M."/>
        </authorList>
    </citation>
    <scope>NUCLEOTIDE SEQUENCE [LARGE SCALE GENOMIC DNA]</scope>
    <source>
        <strain evidence="2">ZL_2023a</strain>
    </source>
</reference>
<accession>A0AAW0VWG0</accession>
<name>A0AAW0VWG0_CHEQU</name>
<feature type="region of interest" description="Disordered" evidence="1">
    <location>
        <begin position="1"/>
        <end position="157"/>
    </location>
</feature>
<feature type="non-terminal residue" evidence="2">
    <location>
        <position position="1"/>
    </location>
</feature>